<comment type="caution">
    <text evidence="2">The sequence shown here is derived from an EMBL/GenBank/DDBJ whole genome shotgun (WGS) entry which is preliminary data.</text>
</comment>
<dbReference type="GO" id="GO:0003677">
    <property type="term" value="F:DNA binding"/>
    <property type="evidence" value="ECO:0007669"/>
    <property type="project" value="InterPro"/>
</dbReference>
<dbReference type="SMART" id="SM00530">
    <property type="entry name" value="HTH_XRE"/>
    <property type="match status" value="1"/>
</dbReference>
<reference evidence="2 3" key="1">
    <citation type="journal article" date="2016" name="Nat. Commun.">
        <title>Thousands of microbial genomes shed light on interconnected biogeochemical processes in an aquifer system.</title>
        <authorList>
            <person name="Anantharaman K."/>
            <person name="Brown C.T."/>
            <person name="Hug L.A."/>
            <person name="Sharon I."/>
            <person name="Castelle C.J."/>
            <person name="Probst A.J."/>
            <person name="Thomas B.C."/>
            <person name="Singh A."/>
            <person name="Wilkins M.J."/>
            <person name="Karaoz U."/>
            <person name="Brodie E.L."/>
            <person name="Williams K.H."/>
            <person name="Hubbard S.S."/>
            <person name="Banfield J.F."/>
        </authorList>
    </citation>
    <scope>NUCLEOTIDE SEQUENCE [LARGE SCALE GENOMIC DNA]</scope>
</reference>
<dbReference type="AlphaFoldDB" id="A0A1F6TNG7"/>
<sequence>MKRQTFTSVWDAIEDTAESAANMRVRAELMVEIERYVRGKELSQADAAKKLGVTQPRLNDLLRGKIDKFSLDALVNMLGRVGKQVSVRVGKAA</sequence>
<accession>A0A1F6TNG7</accession>
<name>A0A1F6TNG7_9PROT</name>
<evidence type="ECO:0000259" key="1">
    <source>
        <dbReference type="SMART" id="SM00530"/>
    </source>
</evidence>
<dbReference type="EMBL" id="MFSU01000078">
    <property type="protein sequence ID" value="OGI46599.1"/>
    <property type="molecule type" value="Genomic_DNA"/>
</dbReference>
<protein>
    <submittedName>
        <fullName evidence="2">Transcriptional regulator</fullName>
    </submittedName>
</protein>
<dbReference type="Proteomes" id="UP000178885">
    <property type="component" value="Unassembled WGS sequence"/>
</dbReference>
<dbReference type="Pfam" id="PF13744">
    <property type="entry name" value="HTH_37"/>
    <property type="match status" value="1"/>
</dbReference>
<dbReference type="STRING" id="1817760.A2151_07025"/>
<gene>
    <name evidence="2" type="ORF">A2151_07025</name>
</gene>
<dbReference type="Gene3D" id="1.10.260.40">
    <property type="entry name" value="lambda repressor-like DNA-binding domains"/>
    <property type="match status" value="1"/>
</dbReference>
<feature type="domain" description="HTH cro/C1-type" evidence="1">
    <location>
        <begin position="32"/>
        <end position="88"/>
    </location>
</feature>
<dbReference type="SUPFAM" id="SSF47413">
    <property type="entry name" value="lambda repressor-like DNA-binding domains"/>
    <property type="match status" value="1"/>
</dbReference>
<dbReference type="InterPro" id="IPR001387">
    <property type="entry name" value="Cro/C1-type_HTH"/>
</dbReference>
<organism evidence="2 3">
    <name type="scientific">Candidatus Muproteobacteria bacterium RBG_16_65_34</name>
    <dbReference type="NCBI Taxonomy" id="1817760"/>
    <lineage>
        <taxon>Bacteria</taxon>
        <taxon>Pseudomonadati</taxon>
        <taxon>Pseudomonadota</taxon>
        <taxon>Candidatus Muproteobacteria</taxon>
    </lineage>
</organism>
<evidence type="ECO:0000313" key="3">
    <source>
        <dbReference type="Proteomes" id="UP000178885"/>
    </source>
</evidence>
<proteinExistence type="predicted"/>
<dbReference type="InterPro" id="IPR010982">
    <property type="entry name" value="Lambda_DNA-bd_dom_sf"/>
</dbReference>
<evidence type="ECO:0000313" key="2">
    <source>
        <dbReference type="EMBL" id="OGI46599.1"/>
    </source>
</evidence>
<dbReference type="InterPro" id="IPR039554">
    <property type="entry name" value="HigA2-like_HTH"/>
</dbReference>